<feature type="region of interest" description="Disordered" evidence="1">
    <location>
        <begin position="1"/>
        <end position="66"/>
    </location>
</feature>
<dbReference type="Proteomes" id="UP001292094">
    <property type="component" value="Unassembled WGS sequence"/>
</dbReference>
<sequence length="66" mass="7253">MEGEGEDNRTRRDKKGPNLRDGDGWGREEKLTGRGITGCMGQGMGWEGEGSSKPPHLVCSSTLQYR</sequence>
<name>A0AAE1P556_9EUCA</name>
<protein>
    <submittedName>
        <fullName evidence="2">Uncharacterized protein</fullName>
    </submittedName>
</protein>
<comment type="caution">
    <text evidence="2">The sequence shown here is derived from an EMBL/GenBank/DDBJ whole genome shotgun (WGS) entry which is preliminary data.</text>
</comment>
<gene>
    <name evidence="2" type="ORF">Pmani_025606</name>
</gene>
<proteinExistence type="predicted"/>
<organism evidence="2 3">
    <name type="scientific">Petrolisthes manimaculis</name>
    <dbReference type="NCBI Taxonomy" id="1843537"/>
    <lineage>
        <taxon>Eukaryota</taxon>
        <taxon>Metazoa</taxon>
        <taxon>Ecdysozoa</taxon>
        <taxon>Arthropoda</taxon>
        <taxon>Crustacea</taxon>
        <taxon>Multicrustacea</taxon>
        <taxon>Malacostraca</taxon>
        <taxon>Eumalacostraca</taxon>
        <taxon>Eucarida</taxon>
        <taxon>Decapoda</taxon>
        <taxon>Pleocyemata</taxon>
        <taxon>Anomura</taxon>
        <taxon>Galatheoidea</taxon>
        <taxon>Porcellanidae</taxon>
        <taxon>Petrolisthes</taxon>
    </lineage>
</organism>
<evidence type="ECO:0000313" key="3">
    <source>
        <dbReference type="Proteomes" id="UP001292094"/>
    </source>
</evidence>
<evidence type="ECO:0000313" key="2">
    <source>
        <dbReference type="EMBL" id="KAK4302280.1"/>
    </source>
</evidence>
<reference evidence="2" key="1">
    <citation type="submission" date="2023-11" db="EMBL/GenBank/DDBJ databases">
        <title>Genome assemblies of two species of porcelain crab, Petrolisthes cinctipes and Petrolisthes manimaculis (Anomura: Porcellanidae).</title>
        <authorList>
            <person name="Angst P."/>
        </authorList>
    </citation>
    <scope>NUCLEOTIDE SEQUENCE</scope>
    <source>
        <strain evidence="2">PB745_02</strain>
        <tissue evidence="2">Gill</tissue>
    </source>
</reference>
<dbReference type="EMBL" id="JAWZYT010002755">
    <property type="protein sequence ID" value="KAK4302280.1"/>
    <property type="molecule type" value="Genomic_DNA"/>
</dbReference>
<accession>A0AAE1P556</accession>
<evidence type="ECO:0000256" key="1">
    <source>
        <dbReference type="SAM" id="MobiDB-lite"/>
    </source>
</evidence>
<keyword evidence="3" id="KW-1185">Reference proteome</keyword>
<feature type="compositionally biased region" description="Gly residues" evidence="1">
    <location>
        <begin position="35"/>
        <end position="48"/>
    </location>
</feature>
<dbReference type="AlphaFoldDB" id="A0AAE1P556"/>
<feature type="compositionally biased region" description="Basic and acidic residues" evidence="1">
    <location>
        <begin position="1"/>
        <end position="32"/>
    </location>
</feature>